<evidence type="ECO:0000313" key="3">
    <source>
        <dbReference type="Proteomes" id="UP001204151"/>
    </source>
</evidence>
<feature type="transmembrane region" description="Helical" evidence="1">
    <location>
        <begin position="34"/>
        <end position="51"/>
    </location>
</feature>
<reference evidence="2 3" key="1">
    <citation type="submission" date="2022-08" db="EMBL/GenBank/DDBJ databases">
        <title>Reclassification of Massilia species as members of the genera Telluria, Duganella, Pseudoduganella, Mokoshia gen. nov. and Zemynaea gen. nov. using orthogonal and non-orthogonal genome-based approaches.</title>
        <authorList>
            <person name="Bowman J.P."/>
        </authorList>
    </citation>
    <scope>NUCLEOTIDE SEQUENCE [LARGE SCALE GENOMIC DNA]</scope>
    <source>
        <strain evidence="2 3">JCM 31316</strain>
    </source>
</reference>
<protein>
    <submittedName>
        <fullName evidence="2">Uncharacterized protein</fullName>
    </submittedName>
</protein>
<dbReference type="RefSeq" id="WP_258816462.1">
    <property type="nucleotide sequence ID" value="NZ_JANUGW010000005.1"/>
</dbReference>
<evidence type="ECO:0000256" key="1">
    <source>
        <dbReference type="SAM" id="Phobius"/>
    </source>
</evidence>
<organism evidence="2 3">
    <name type="scientific">Massilia pinisoli</name>
    <dbReference type="NCBI Taxonomy" id="1772194"/>
    <lineage>
        <taxon>Bacteria</taxon>
        <taxon>Pseudomonadati</taxon>
        <taxon>Pseudomonadota</taxon>
        <taxon>Betaproteobacteria</taxon>
        <taxon>Burkholderiales</taxon>
        <taxon>Oxalobacteraceae</taxon>
        <taxon>Telluria group</taxon>
        <taxon>Massilia</taxon>
    </lineage>
</organism>
<dbReference type="EMBL" id="JANUGW010000005">
    <property type="protein sequence ID" value="MCS0581894.1"/>
    <property type="molecule type" value="Genomic_DNA"/>
</dbReference>
<evidence type="ECO:0000313" key="2">
    <source>
        <dbReference type="EMBL" id="MCS0581894.1"/>
    </source>
</evidence>
<name>A0ABT1ZPQ0_9BURK</name>
<feature type="transmembrane region" description="Helical" evidence="1">
    <location>
        <begin position="87"/>
        <end position="114"/>
    </location>
</feature>
<sequence>MTLPFFTSRRSLLAIVAVYIGAALYVALNSSMTIAATALLGIVTLIPALVLSSLSRIAGHAGAWASACVFVWALRMEAFPAGGGAPMTVIAVVLFGWPSCFAVGAVAAGVLGMLSGRPAEPLE</sequence>
<gene>
    <name evidence="2" type="ORF">NX784_09845</name>
</gene>
<dbReference type="Proteomes" id="UP001204151">
    <property type="component" value="Unassembled WGS sequence"/>
</dbReference>
<comment type="caution">
    <text evidence="2">The sequence shown here is derived from an EMBL/GenBank/DDBJ whole genome shotgun (WGS) entry which is preliminary data.</text>
</comment>
<feature type="transmembrane region" description="Helical" evidence="1">
    <location>
        <begin position="58"/>
        <end position="75"/>
    </location>
</feature>
<proteinExistence type="predicted"/>
<accession>A0ABT1ZPQ0</accession>
<dbReference type="InterPro" id="IPR006311">
    <property type="entry name" value="TAT_signal"/>
</dbReference>
<feature type="transmembrane region" description="Helical" evidence="1">
    <location>
        <begin position="12"/>
        <end position="28"/>
    </location>
</feature>
<keyword evidence="1" id="KW-0472">Membrane</keyword>
<dbReference type="PROSITE" id="PS51318">
    <property type="entry name" value="TAT"/>
    <property type="match status" value="1"/>
</dbReference>
<keyword evidence="3" id="KW-1185">Reference proteome</keyword>
<keyword evidence="1" id="KW-0812">Transmembrane</keyword>
<keyword evidence="1" id="KW-1133">Transmembrane helix</keyword>